<reference evidence="1 2" key="1">
    <citation type="submission" date="2019-04" db="EMBL/GenBank/DDBJ databases">
        <title>Streptomyces oryziradicis sp. nov., a novel actinomycete isolated from rhizosphere soil of rice (Oryza sativa L.).</title>
        <authorList>
            <person name="Li C."/>
        </authorList>
    </citation>
    <scope>NUCLEOTIDE SEQUENCE [LARGE SCALE GENOMIC DNA]</scope>
    <source>
        <strain evidence="1 2">NEAU-C40</strain>
    </source>
</reference>
<dbReference type="AlphaFoldDB" id="A0A4U0S4E5"/>
<gene>
    <name evidence="1" type="ORF">FCI23_38100</name>
</gene>
<protein>
    <submittedName>
        <fullName evidence="1">Uncharacterized protein</fullName>
    </submittedName>
</protein>
<comment type="caution">
    <text evidence="1">The sequence shown here is derived from an EMBL/GenBank/DDBJ whole genome shotgun (WGS) entry which is preliminary data.</text>
</comment>
<accession>A0A4U0S4E5</accession>
<dbReference type="EMBL" id="SUMC01000060">
    <property type="protein sequence ID" value="TKA02947.1"/>
    <property type="molecule type" value="Genomic_DNA"/>
</dbReference>
<sequence length="206" mass="22505">MAVTAREPRDAMSAAVAPLSALMSVDACMDAVKIFGVRAVLAYRPDLSERERRSEACTGILNRSDVINLLMGLPVGQAVPVAALSDAERRALKHVPRGVVLREGATVTRAAVQPLRVDLAVVPGRGWQSAMEQAERFTPFCARAALVDGPLRRRDDAIMQADFYGIGLLAVQGDEVEMLVPPRPFVRKRYTAAGWRFVEDVHRQVS</sequence>
<dbReference type="OrthoDB" id="3480397at2"/>
<keyword evidence="2" id="KW-1185">Reference proteome</keyword>
<evidence type="ECO:0000313" key="1">
    <source>
        <dbReference type="EMBL" id="TKA02947.1"/>
    </source>
</evidence>
<evidence type="ECO:0000313" key="2">
    <source>
        <dbReference type="Proteomes" id="UP000305778"/>
    </source>
</evidence>
<dbReference type="Proteomes" id="UP000305778">
    <property type="component" value="Unassembled WGS sequence"/>
</dbReference>
<name>A0A4U0S4E5_9ACTN</name>
<proteinExistence type="predicted"/>
<organism evidence="1 2">
    <name type="scientific">Actinacidiphila oryziradicis</name>
    <dbReference type="NCBI Taxonomy" id="2571141"/>
    <lineage>
        <taxon>Bacteria</taxon>
        <taxon>Bacillati</taxon>
        <taxon>Actinomycetota</taxon>
        <taxon>Actinomycetes</taxon>
        <taxon>Kitasatosporales</taxon>
        <taxon>Streptomycetaceae</taxon>
        <taxon>Actinacidiphila</taxon>
    </lineage>
</organism>